<proteinExistence type="predicted"/>
<evidence type="ECO:0000256" key="1">
    <source>
        <dbReference type="SAM" id="SignalP"/>
    </source>
</evidence>
<dbReference type="AlphaFoldDB" id="A0A8D9L380"/>
<dbReference type="Proteomes" id="UP000095455">
    <property type="component" value="Unassembled WGS sequence"/>
</dbReference>
<sequence>MRKLLGLLCVCALAIVTARAQDAVDDYVSSAAGQSVIYHGKEQLKYSTSIKNHPYLKSEKYVPGDLSFEGILYKGVKMRLDLYRNELLLLSPDNRYNIVLPSDRVDYAEFHGYPIFYRYPDERSGNLPEGYYLRLYEGKCTVLGKWSCILSKTIKDMKLDDSFDQSVKYYIRKEGVYYTVRSKGSVLKVLKSKKKELARYIKRRKLDFKHAPEEAIVAVVRQYEQLNEIP</sequence>
<comment type="caution">
    <text evidence="2">The sequence shown here is derived from an EMBL/GenBank/DDBJ whole genome shotgun (WGS) entry which is preliminary data.</text>
</comment>
<evidence type="ECO:0008006" key="4">
    <source>
        <dbReference type="Google" id="ProtNLM"/>
    </source>
</evidence>
<evidence type="ECO:0000313" key="3">
    <source>
        <dbReference type="Proteomes" id="UP000095455"/>
    </source>
</evidence>
<protein>
    <recommendedName>
        <fullName evidence="4">DUF4412 domain-containing protein</fullName>
    </recommendedName>
</protein>
<accession>A0A8D9L380</accession>
<reference evidence="2 3" key="1">
    <citation type="submission" date="2015-09" db="EMBL/GenBank/DDBJ databases">
        <authorList>
            <consortium name="Pathogen Informatics"/>
        </authorList>
    </citation>
    <scope>NUCLEOTIDE SEQUENCE [LARGE SCALE GENOMIC DNA]</scope>
    <source>
        <strain evidence="2 3">2789STDY5608822</strain>
    </source>
</reference>
<dbReference type="RefSeq" id="WP_057316689.1">
    <property type="nucleotide sequence ID" value="NZ_CABMKT010000002.1"/>
</dbReference>
<dbReference type="EMBL" id="CYYK01000002">
    <property type="protein sequence ID" value="CUN59235.1"/>
    <property type="molecule type" value="Genomic_DNA"/>
</dbReference>
<keyword evidence="1" id="KW-0732">Signal</keyword>
<feature type="chain" id="PRO_5034943329" description="DUF4412 domain-containing protein" evidence="1">
    <location>
        <begin position="21"/>
        <end position="230"/>
    </location>
</feature>
<name>A0A8D9L380_PARDI</name>
<feature type="signal peptide" evidence="1">
    <location>
        <begin position="1"/>
        <end position="20"/>
    </location>
</feature>
<gene>
    <name evidence="2" type="ORF">ERS852380_00655</name>
</gene>
<organism evidence="2 3">
    <name type="scientific">Parabacteroides distasonis</name>
    <dbReference type="NCBI Taxonomy" id="823"/>
    <lineage>
        <taxon>Bacteria</taxon>
        <taxon>Pseudomonadati</taxon>
        <taxon>Bacteroidota</taxon>
        <taxon>Bacteroidia</taxon>
        <taxon>Bacteroidales</taxon>
        <taxon>Tannerellaceae</taxon>
        <taxon>Parabacteroides</taxon>
    </lineage>
</organism>
<evidence type="ECO:0000313" key="2">
    <source>
        <dbReference type="EMBL" id="CUN59235.1"/>
    </source>
</evidence>